<dbReference type="EMBL" id="BAABHK010000006">
    <property type="protein sequence ID" value="GAA4628382.1"/>
    <property type="molecule type" value="Genomic_DNA"/>
</dbReference>
<protein>
    <submittedName>
        <fullName evidence="1">Uncharacterized protein</fullName>
    </submittedName>
</protein>
<dbReference type="RefSeq" id="WP_345432857.1">
    <property type="nucleotide sequence ID" value="NZ_BAABHK010000006.1"/>
</dbReference>
<comment type="caution">
    <text evidence="1">The sequence shown here is derived from an EMBL/GenBank/DDBJ whole genome shotgun (WGS) entry which is preliminary data.</text>
</comment>
<name>A0ABP8UBG8_9ACTN</name>
<accession>A0ABP8UBG8</accession>
<gene>
    <name evidence="1" type="ORF">GCM10023196_044460</name>
</gene>
<reference evidence="2" key="1">
    <citation type="journal article" date="2019" name="Int. J. Syst. Evol. Microbiol.">
        <title>The Global Catalogue of Microorganisms (GCM) 10K type strain sequencing project: providing services to taxonomists for standard genome sequencing and annotation.</title>
        <authorList>
            <consortium name="The Broad Institute Genomics Platform"/>
            <consortium name="The Broad Institute Genome Sequencing Center for Infectious Disease"/>
            <person name="Wu L."/>
            <person name="Ma J."/>
        </authorList>
    </citation>
    <scope>NUCLEOTIDE SEQUENCE [LARGE SCALE GENOMIC DNA]</scope>
    <source>
        <strain evidence="2">JCM 17939</strain>
    </source>
</reference>
<organism evidence="1 2">
    <name type="scientific">Actinoallomurus vinaceus</name>
    <dbReference type="NCBI Taxonomy" id="1080074"/>
    <lineage>
        <taxon>Bacteria</taxon>
        <taxon>Bacillati</taxon>
        <taxon>Actinomycetota</taxon>
        <taxon>Actinomycetes</taxon>
        <taxon>Streptosporangiales</taxon>
        <taxon>Thermomonosporaceae</taxon>
        <taxon>Actinoallomurus</taxon>
    </lineage>
</organism>
<evidence type="ECO:0000313" key="1">
    <source>
        <dbReference type="EMBL" id="GAA4628382.1"/>
    </source>
</evidence>
<keyword evidence="2" id="KW-1185">Reference proteome</keyword>
<sequence>MGRETTAGAVARHLHELRDWLDAAGFTATVERPRGGMPYVRVGNRHAPVLSEKIRIDRYRADGDALWFFYSWGDPICPARETSRAAQEITNVLGNR</sequence>
<evidence type="ECO:0000313" key="2">
    <source>
        <dbReference type="Proteomes" id="UP001501442"/>
    </source>
</evidence>
<dbReference type="Proteomes" id="UP001501442">
    <property type="component" value="Unassembled WGS sequence"/>
</dbReference>
<proteinExistence type="predicted"/>